<keyword evidence="1" id="KW-0812">Transmembrane</keyword>
<dbReference type="RefSeq" id="WP_161070957.1">
    <property type="nucleotide sequence ID" value="NZ_WWCU01000003.1"/>
</dbReference>
<name>A0A7X4H8D3_9BURK</name>
<feature type="transmembrane region" description="Helical" evidence="1">
    <location>
        <begin position="34"/>
        <end position="58"/>
    </location>
</feature>
<reference evidence="2 3" key="1">
    <citation type="submission" date="2019-12" db="EMBL/GenBank/DDBJ databases">
        <title>Novel species isolated from a subtropical stream in China.</title>
        <authorList>
            <person name="Lu H."/>
        </authorList>
    </citation>
    <scope>NUCLEOTIDE SEQUENCE [LARGE SCALE GENOMIC DNA]</scope>
    <source>
        <strain evidence="2 3">FT127W</strain>
    </source>
</reference>
<dbReference type="EMBL" id="WWCU01000003">
    <property type="protein sequence ID" value="MYN06570.1"/>
    <property type="molecule type" value="Genomic_DNA"/>
</dbReference>
<dbReference type="AlphaFoldDB" id="A0A7X4H8D3"/>
<gene>
    <name evidence="2" type="ORF">GTP77_04395</name>
</gene>
<protein>
    <submittedName>
        <fullName evidence="2">Uncharacterized protein</fullName>
    </submittedName>
</protein>
<evidence type="ECO:0000313" key="3">
    <source>
        <dbReference type="Proteomes" id="UP000450676"/>
    </source>
</evidence>
<organism evidence="2 3">
    <name type="scientific">Pseudoduganella aquatica</name>
    <dbReference type="NCBI Taxonomy" id="2660641"/>
    <lineage>
        <taxon>Bacteria</taxon>
        <taxon>Pseudomonadati</taxon>
        <taxon>Pseudomonadota</taxon>
        <taxon>Betaproteobacteria</taxon>
        <taxon>Burkholderiales</taxon>
        <taxon>Oxalobacteraceae</taxon>
        <taxon>Telluria group</taxon>
        <taxon>Pseudoduganella</taxon>
    </lineage>
</organism>
<proteinExistence type="predicted"/>
<evidence type="ECO:0000313" key="2">
    <source>
        <dbReference type="EMBL" id="MYN06570.1"/>
    </source>
</evidence>
<evidence type="ECO:0000256" key="1">
    <source>
        <dbReference type="SAM" id="Phobius"/>
    </source>
</evidence>
<keyword evidence="3" id="KW-1185">Reference proteome</keyword>
<keyword evidence="1" id="KW-0472">Membrane</keyword>
<dbReference type="Proteomes" id="UP000450676">
    <property type="component" value="Unassembled WGS sequence"/>
</dbReference>
<sequence>MPPYSRRRSLRPHSRVSLPSVTRFRTLDTWLQRLSALAQVGLALFTIATIYTTVIPLYQKAVLDEAIAKKEIELKTATAALETKYIKLRQFAVRDYVQFTVPGCVGMLRKIPENADEPIPPDTTLTLNIKQCIVSAESTIRSLSELRQEDRTFFREQLVLLGDRLAQRQRDAKISVASARLDVNDANIDQLAAKRVFESRLSRVLERMATPQQLAEAKRRSATAELEYERTDTYRKQVSDEMFGLLKLNWPESKQ</sequence>
<keyword evidence="1" id="KW-1133">Transmembrane helix</keyword>
<comment type="caution">
    <text evidence="2">The sequence shown here is derived from an EMBL/GenBank/DDBJ whole genome shotgun (WGS) entry which is preliminary data.</text>
</comment>
<accession>A0A7X4H8D3</accession>